<evidence type="ECO:0000313" key="3">
    <source>
        <dbReference type="Proteomes" id="UP000288805"/>
    </source>
</evidence>
<protein>
    <submittedName>
        <fullName evidence="2">Uncharacterized protein</fullName>
    </submittedName>
</protein>
<reference evidence="2 3" key="1">
    <citation type="journal article" date="2018" name="PLoS Genet.">
        <title>Population sequencing reveals clonal diversity and ancestral inbreeding in the grapevine cultivar Chardonnay.</title>
        <authorList>
            <person name="Roach M.J."/>
            <person name="Johnson D.L."/>
            <person name="Bohlmann J."/>
            <person name="van Vuuren H.J."/>
            <person name="Jones S.J."/>
            <person name="Pretorius I.S."/>
            <person name="Schmidt S.A."/>
            <person name="Borneman A.R."/>
        </authorList>
    </citation>
    <scope>NUCLEOTIDE SEQUENCE [LARGE SCALE GENOMIC DNA]</scope>
    <source>
        <strain evidence="3">cv. Chardonnay</strain>
        <tissue evidence="2">Leaf</tissue>
    </source>
</reference>
<feature type="region of interest" description="Disordered" evidence="1">
    <location>
        <begin position="1"/>
        <end position="27"/>
    </location>
</feature>
<accession>A0A438KIX2</accession>
<sequence length="111" mass="12481">MAPPAAPAAVEGSGEGGGGAQRQQQEPGYRQTIAGIIRIAVFWYFASKLFSPRKPTPSDPAIQISNLFQKAEPLVLFSLYHLFFFPMCSNYHEIRNPVRQNSRFSDLFFTR</sequence>
<comment type="caution">
    <text evidence="2">The sequence shown here is derived from an EMBL/GenBank/DDBJ whole genome shotgun (WGS) entry which is preliminary data.</text>
</comment>
<dbReference type="Proteomes" id="UP000288805">
    <property type="component" value="Unassembled WGS sequence"/>
</dbReference>
<proteinExistence type="predicted"/>
<evidence type="ECO:0000256" key="1">
    <source>
        <dbReference type="SAM" id="MobiDB-lite"/>
    </source>
</evidence>
<dbReference type="EMBL" id="QGNW01000005">
    <property type="protein sequence ID" value="RVX21161.1"/>
    <property type="molecule type" value="Genomic_DNA"/>
</dbReference>
<name>A0A438KIX2_VITVI</name>
<organism evidence="2 3">
    <name type="scientific">Vitis vinifera</name>
    <name type="common">Grape</name>
    <dbReference type="NCBI Taxonomy" id="29760"/>
    <lineage>
        <taxon>Eukaryota</taxon>
        <taxon>Viridiplantae</taxon>
        <taxon>Streptophyta</taxon>
        <taxon>Embryophyta</taxon>
        <taxon>Tracheophyta</taxon>
        <taxon>Spermatophyta</taxon>
        <taxon>Magnoliopsida</taxon>
        <taxon>eudicotyledons</taxon>
        <taxon>Gunneridae</taxon>
        <taxon>Pentapetalae</taxon>
        <taxon>rosids</taxon>
        <taxon>Vitales</taxon>
        <taxon>Vitaceae</taxon>
        <taxon>Viteae</taxon>
        <taxon>Vitis</taxon>
    </lineage>
</organism>
<dbReference type="AlphaFoldDB" id="A0A438KIX2"/>
<gene>
    <name evidence="2" type="ORF">CK203_002292</name>
</gene>
<evidence type="ECO:0000313" key="2">
    <source>
        <dbReference type="EMBL" id="RVX21161.1"/>
    </source>
</evidence>